<dbReference type="Pfam" id="PF09694">
    <property type="entry name" value="Gcw_chp"/>
    <property type="match status" value="1"/>
</dbReference>
<dbReference type="NCBIfam" id="TIGR02001">
    <property type="entry name" value="gcw_chp"/>
    <property type="match status" value="1"/>
</dbReference>
<protein>
    <recommendedName>
        <fullName evidence="4">Outer membrane beta-barrel protein</fullName>
    </recommendedName>
</protein>
<evidence type="ECO:0008006" key="4">
    <source>
        <dbReference type="Google" id="ProtNLM"/>
    </source>
</evidence>
<keyword evidence="3" id="KW-1185">Reference proteome</keyword>
<evidence type="ECO:0000256" key="1">
    <source>
        <dbReference type="SAM" id="MobiDB-lite"/>
    </source>
</evidence>
<dbReference type="KEGG" id="dvn:HQ394_06640"/>
<organism evidence="2 3">
    <name type="scientific">Defluviicoccus vanus</name>
    <dbReference type="NCBI Taxonomy" id="111831"/>
    <lineage>
        <taxon>Bacteria</taxon>
        <taxon>Pseudomonadati</taxon>
        <taxon>Pseudomonadota</taxon>
        <taxon>Alphaproteobacteria</taxon>
        <taxon>Rhodospirillales</taxon>
        <taxon>Rhodospirillaceae</taxon>
        <taxon>Defluviicoccus</taxon>
    </lineage>
</organism>
<reference evidence="2 3" key="1">
    <citation type="submission" date="2020-05" db="EMBL/GenBank/DDBJ databases">
        <title>Complete closed genome sequence of Defluviicoccus vanus.</title>
        <authorList>
            <person name="Bessarab I."/>
            <person name="Arumugam K."/>
            <person name="Maszenan A.M."/>
            <person name="Seviour R.J."/>
            <person name="Williams R.B."/>
        </authorList>
    </citation>
    <scope>NUCLEOTIDE SEQUENCE [LARGE SCALE GENOMIC DNA]</scope>
    <source>
        <strain evidence="2 3">Ben 114</strain>
    </source>
</reference>
<gene>
    <name evidence="2" type="ORF">HQ394_06640</name>
</gene>
<name>A0A7H1N631_9PROT</name>
<dbReference type="EMBL" id="CP053923">
    <property type="protein sequence ID" value="QNT71167.1"/>
    <property type="molecule type" value="Genomic_DNA"/>
</dbReference>
<proteinExistence type="predicted"/>
<feature type="compositionally biased region" description="Low complexity" evidence="1">
    <location>
        <begin position="22"/>
        <end position="33"/>
    </location>
</feature>
<sequence length="278" mass="29535">MCHPIVFGAGDRRGAGSGGRPGSTAADAAAAPAEEQPGDWLPGAFSGSVALTSNYMFRGISQTNNEPAIQGALTYTLGTKDFDVDMGGYDISAYGGVWGSNVDFQDGDEAQVELDWSFGLTGALADTGVGWTLGGTYYNYPGARGNLNYDYWEILPSISYAPVDWVSLAVGMPYSPDYFGASGDSYYPNGTASVIIPGIPEKWFKLKANGGVGYQFIDKNAKYGTPSYLTWTLGLTATVKGVDIGVAYYDTNLSKSDCFGGTQNWCDTRFVGTLSYAF</sequence>
<dbReference type="InterPro" id="IPR010239">
    <property type="entry name" value="CHP02001"/>
</dbReference>
<accession>A0A7H1N631</accession>
<evidence type="ECO:0000313" key="2">
    <source>
        <dbReference type="EMBL" id="QNT71167.1"/>
    </source>
</evidence>
<dbReference type="AlphaFoldDB" id="A0A7H1N631"/>
<evidence type="ECO:0000313" key="3">
    <source>
        <dbReference type="Proteomes" id="UP000516369"/>
    </source>
</evidence>
<dbReference type="Proteomes" id="UP000516369">
    <property type="component" value="Chromosome"/>
</dbReference>
<feature type="region of interest" description="Disordered" evidence="1">
    <location>
        <begin position="1"/>
        <end position="39"/>
    </location>
</feature>